<comment type="caution">
    <text evidence="1">The sequence shown here is derived from an EMBL/GenBank/DDBJ whole genome shotgun (WGS) entry which is preliminary data.</text>
</comment>
<reference evidence="1 2" key="1">
    <citation type="submission" date="2024-09" db="EMBL/GenBank/DDBJ databases">
        <authorList>
            <person name="Sun Q."/>
            <person name="Mori K."/>
        </authorList>
    </citation>
    <scope>NUCLEOTIDE SEQUENCE [LARGE SCALE GENOMIC DNA]</scope>
    <source>
        <strain evidence="1 2">JCM 13503</strain>
    </source>
</reference>
<protein>
    <submittedName>
        <fullName evidence="1">Uncharacterized protein</fullName>
    </submittedName>
</protein>
<gene>
    <name evidence="1" type="ORF">ACFFLM_26085</name>
</gene>
<accession>A0ABV6B6L8</accession>
<evidence type="ECO:0000313" key="1">
    <source>
        <dbReference type="EMBL" id="MFB9995415.1"/>
    </source>
</evidence>
<dbReference type="RefSeq" id="WP_380017329.1">
    <property type="nucleotide sequence ID" value="NZ_JBHLYR010000091.1"/>
</dbReference>
<dbReference type="EMBL" id="JBHLYR010000091">
    <property type="protein sequence ID" value="MFB9995415.1"/>
    <property type="molecule type" value="Genomic_DNA"/>
</dbReference>
<organism evidence="1 2">
    <name type="scientific">Deinococcus oregonensis</name>
    <dbReference type="NCBI Taxonomy" id="1805970"/>
    <lineage>
        <taxon>Bacteria</taxon>
        <taxon>Thermotogati</taxon>
        <taxon>Deinococcota</taxon>
        <taxon>Deinococci</taxon>
        <taxon>Deinococcales</taxon>
        <taxon>Deinococcaceae</taxon>
        <taxon>Deinococcus</taxon>
    </lineage>
</organism>
<proteinExistence type="predicted"/>
<keyword evidence="2" id="KW-1185">Reference proteome</keyword>
<evidence type="ECO:0000313" key="2">
    <source>
        <dbReference type="Proteomes" id="UP001589733"/>
    </source>
</evidence>
<dbReference type="Proteomes" id="UP001589733">
    <property type="component" value="Unassembled WGS sequence"/>
</dbReference>
<sequence>MTGLPDHSPHAVQTLDAPQTQFEWITTQSATLTHQQETGERLDQL</sequence>
<name>A0ABV6B6L8_9DEIO</name>